<dbReference type="OrthoDB" id="642895at2759"/>
<comment type="caution">
    <text evidence="1">The sequence shown here is derived from an EMBL/GenBank/DDBJ whole genome shotgun (WGS) entry which is preliminary data.</text>
</comment>
<dbReference type="Gene3D" id="1.20.58.1520">
    <property type="match status" value="1"/>
</dbReference>
<reference evidence="1 2" key="1">
    <citation type="submission" date="2016-04" db="EMBL/GenBank/DDBJ databases">
        <title>The genome of Intoshia linei affirms orthonectids as highly simplified spiralians.</title>
        <authorList>
            <person name="Mikhailov K.V."/>
            <person name="Slusarev G.S."/>
            <person name="Nikitin M.A."/>
            <person name="Logacheva M.D."/>
            <person name="Penin A."/>
            <person name="Aleoshin V."/>
            <person name="Panchin Y.V."/>
        </authorList>
    </citation>
    <scope>NUCLEOTIDE SEQUENCE [LARGE SCALE GENOMIC DNA]</scope>
    <source>
        <strain evidence="1">Intl2013</strain>
        <tissue evidence="1">Whole animal</tissue>
    </source>
</reference>
<organism evidence="1 2">
    <name type="scientific">Intoshia linei</name>
    <dbReference type="NCBI Taxonomy" id="1819745"/>
    <lineage>
        <taxon>Eukaryota</taxon>
        <taxon>Metazoa</taxon>
        <taxon>Spiralia</taxon>
        <taxon>Lophotrochozoa</taxon>
        <taxon>Mesozoa</taxon>
        <taxon>Orthonectida</taxon>
        <taxon>Rhopaluridae</taxon>
        <taxon>Intoshia</taxon>
    </lineage>
</organism>
<dbReference type="AlphaFoldDB" id="A0A177ASK7"/>
<dbReference type="PANTHER" id="PTHR19321:SF41">
    <property type="entry name" value="FASCETTO-RELATED"/>
    <property type="match status" value="1"/>
</dbReference>
<evidence type="ECO:0000313" key="2">
    <source>
        <dbReference type="Proteomes" id="UP000078046"/>
    </source>
</evidence>
<evidence type="ECO:0008006" key="3">
    <source>
        <dbReference type="Google" id="ProtNLM"/>
    </source>
</evidence>
<evidence type="ECO:0000313" key="1">
    <source>
        <dbReference type="EMBL" id="OAF64965.1"/>
    </source>
</evidence>
<keyword evidence="2" id="KW-1185">Reference proteome</keyword>
<name>A0A177ASK7_9BILA</name>
<dbReference type="GO" id="GO:0008017">
    <property type="term" value="F:microtubule binding"/>
    <property type="evidence" value="ECO:0007669"/>
    <property type="project" value="InterPro"/>
</dbReference>
<proteinExistence type="predicted"/>
<protein>
    <recommendedName>
        <fullName evidence="3">Protein regulator of cytokinesis 1</fullName>
    </recommendedName>
</protein>
<dbReference type="GO" id="GO:0051256">
    <property type="term" value="P:mitotic spindle midzone assembly"/>
    <property type="evidence" value="ECO:0007669"/>
    <property type="project" value="TreeGrafter"/>
</dbReference>
<dbReference type="InterPro" id="IPR007145">
    <property type="entry name" value="MAP65_Ase1_PRC1"/>
</dbReference>
<gene>
    <name evidence="1" type="ORF">A3Q56_07302</name>
</gene>
<dbReference type="GO" id="GO:1990023">
    <property type="term" value="C:mitotic spindle midzone"/>
    <property type="evidence" value="ECO:0007669"/>
    <property type="project" value="TreeGrafter"/>
</dbReference>
<dbReference type="Proteomes" id="UP000078046">
    <property type="component" value="Unassembled WGS sequence"/>
</dbReference>
<dbReference type="PANTHER" id="PTHR19321">
    <property type="entry name" value="PROTEIN REGULATOR OF CYTOKINESIS 1 PRC1-RELATED"/>
    <property type="match status" value="1"/>
</dbReference>
<dbReference type="EMBL" id="LWCA01001517">
    <property type="protein sequence ID" value="OAF64965.1"/>
    <property type="molecule type" value="Genomic_DNA"/>
</dbReference>
<accession>A0A177ASK7</accession>
<dbReference type="GO" id="GO:0005737">
    <property type="term" value="C:cytoplasm"/>
    <property type="evidence" value="ECO:0007669"/>
    <property type="project" value="TreeGrafter"/>
</dbReference>
<sequence length="597" mass="70975">MSDSNTEDNTKCNYEQEKCIIIEKLKSIGDELVACWENIYGESTKSINIRCKNFKNYVLQTLEAIKLDEFKARDTIVSKIEDLKTKIRLLEAELCKESHDLCNEERGLLKFERDLLYKQSILISERKELLDRQEMMQSEENQLCIQLKETQVYIPSGELASQSQTKEIFDNICRLKSLRDSRLIYVKNCRQNIRKISDNLTDAYFINTSTNCKSIDSGHSSMDEHDTYIKPVMKTFNQFFDLILSIATNDQSLIDSDSFRRLKLLESNIQKIESDKFEIVKKLTDEIQSLLKRLPKEETEKYNIGDLKSSCGPKTIWTLTCYKENLMIQRSKHMERFIEDIRKDICDISNKCFINDNSILKLEYDKIVYSEIFTEEVLIQHEKILKDFNKYYSDNKFLFDKIYEWVEMWETFIILESKMQDPSRFKNRGGNLLKEERERVKVKNHLPKCEKKILNMISKWEEENNKSFFVNNTTFSEFIEDKKKLYEFQKMETTRHREEIKRKKTENELLYGSKFSTPSKKIITKDNKRKKNILKPVYTYDTPKKQKTTQFEFKTPIPRIRTLPTLNKIRSEEMENYPEFEEALSSGGKKKQSSFMK</sequence>
<dbReference type="Pfam" id="PF03999">
    <property type="entry name" value="MAP65_ASE1"/>
    <property type="match status" value="1"/>
</dbReference>